<dbReference type="EMBL" id="FNNC01000007">
    <property type="protein sequence ID" value="SDW94033.1"/>
    <property type="molecule type" value="Genomic_DNA"/>
</dbReference>
<evidence type="ECO:0000313" key="1">
    <source>
        <dbReference type="EMBL" id="SDW94033.1"/>
    </source>
</evidence>
<dbReference type="STRING" id="1122204.SAMN05421781_2826"/>
<dbReference type="RefSeq" id="WP_091616453.1">
    <property type="nucleotide sequence ID" value="NZ_FNNC01000007.1"/>
</dbReference>
<keyword evidence="2" id="KW-1185">Reference proteome</keyword>
<dbReference type="Proteomes" id="UP000199488">
    <property type="component" value="Unassembled WGS sequence"/>
</dbReference>
<name>A0A1H2XM97_9BACI</name>
<sequence>MSFENTFATKTRKYLNIDAQPEQQLIDSTAREIMYYFMDLEEEFKNINDRKFHIEAGFHESYIKINKRKLTFELKHIPSHRITIIQKVNGSKAHIDHIIAKDDEARSEADETPFSRDLIRRYLIQTFGDSLDLSNIY</sequence>
<dbReference type="OrthoDB" id="2965320at2"/>
<dbReference type="InterPro" id="IPR025074">
    <property type="entry name" value="DUF3942"/>
</dbReference>
<reference evidence="1 2" key="1">
    <citation type="submission" date="2016-10" db="EMBL/GenBank/DDBJ databases">
        <authorList>
            <person name="de Groot N.N."/>
        </authorList>
    </citation>
    <scope>NUCLEOTIDE SEQUENCE [LARGE SCALE GENOMIC DNA]</scope>
    <source>
        <strain evidence="1 2">DSM 23126</strain>
    </source>
</reference>
<dbReference type="AlphaFoldDB" id="A0A1H2XM97"/>
<accession>A0A1H2XM97</accession>
<gene>
    <name evidence="1" type="ORF">SAMN05421781_2826</name>
</gene>
<dbReference type="Pfam" id="PF13078">
    <property type="entry name" value="DUF3942"/>
    <property type="match status" value="1"/>
</dbReference>
<organism evidence="1 2">
    <name type="scientific">Marinococcus luteus</name>
    <dbReference type="NCBI Taxonomy" id="1122204"/>
    <lineage>
        <taxon>Bacteria</taxon>
        <taxon>Bacillati</taxon>
        <taxon>Bacillota</taxon>
        <taxon>Bacilli</taxon>
        <taxon>Bacillales</taxon>
        <taxon>Bacillaceae</taxon>
        <taxon>Marinococcus</taxon>
    </lineage>
</organism>
<evidence type="ECO:0000313" key="2">
    <source>
        <dbReference type="Proteomes" id="UP000199488"/>
    </source>
</evidence>
<proteinExistence type="predicted"/>
<protein>
    <submittedName>
        <fullName evidence="1">Uncharacterized protein</fullName>
    </submittedName>
</protein>